<evidence type="ECO:0000256" key="5">
    <source>
        <dbReference type="ARBA" id="ARBA00044503"/>
    </source>
</evidence>
<keyword evidence="8" id="KW-1185">Reference proteome</keyword>
<keyword evidence="1" id="KW-0690">Ribosome biogenesis</keyword>
<dbReference type="SUPFAM" id="SSF118010">
    <property type="entry name" value="TM1457-like"/>
    <property type="match status" value="1"/>
</dbReference>
<evidence type="ECO:0000256" key="2">
    <source>
        <dbReference type="ARBA" id="ARBA00022670"/>
    </source>
</evidence>
<dbReference type="InterPro" id="IPR007422">
    <property type="entry name" value="Peptidase_Prp"/>
</dbReference>
<dbReference type="Proteomes" id="UP000237947">
    <property type="component" value="Chromosome"/>
</dbReference>
<dbReference type="KEGG" id="fsa:C5Q98_00950"/>
<comment type="similarity">
    <text evidence="5">Belongs to the Prp family.</text>
</comment>
<dbReference type="Gene3D" id="3.30.70.1490">
    <property type="entry name" value="Cysteine protease Prp"/>
    <property type="match status" value="1"/>
</dbReference>
<dbReference type="GO" id="GO:0042254">
    <property type="term" value="P:ribosome biogenesis"/>
    <property type="evidence" value="ECO:0007669"/>
    <property type="project" value="UniProtKB-KW"/>
</dbReference>
<dbReference type="GO" id="GO:0006508">
    <property type="term" value="P:proteolysis"/>
    <property type="evidence" value="ECO:0007669"/>
    <property type="project" value="UniProtKB-KW"/>
</dbReference>
<accession>A0A2S0KLI8</accession>
<protein>
    <recommendedName>
        <fullName evidence="6">Ribosomal processing cysteine protease Prp</fullName>
    </recommendedName>
</protein>
<evidence type="ECO:0000256" key="3">
    <source>
        <dbReference type="ARBA" id="ARBA00022801"/>
    </source>
</evidence>
<dbReference type="Pfam" id="PF04327">
    <property type="entry name" value="Peptidase_Prp"/>
    <property type="match status" value="1"/>
</dbReference>
<dbReference type="RefSeq" id="WP_106011872.1">
    <property type="nucleotide sequence ID" value="NZ_CP027226.1"/>
</dbReference>
<evidence type="ECO:0000256" key="4">
    <source>
        <dbReference type="ARBA" id="ARBA00022807"/>
    </source>
</evidence>
<keyword evidence="3" id="KW-0378">Hydrolase</keyword>
<gene>
    <name evidence="7" type="ORF">C5Q98_00950</name>
</gene>
<dbReference type="AlphaFoldDB" id="A0A2S0KLI8"/>
<dbReference type="PANTHER" id="PTHR39178:SF1">
    <property type="entry name" value="RIBOSOMAL-PROCESSING CYSTEINE PROTEASE PRP"/>
    <property type="match status" value="1"/>
</dbReference>
<dbReference type="OrthoDB" id="48998at2"/>
<proteinExistence type="inferred from homology"/>
<evidence type="ECO:0000256" key="6">
    <source>
        <dbReference type="ARBA" id="ARBA00044538"/>
    </source>
</evidence>
<keyword evidence="2" id="KW-0645">Protease</keyword>
<dbReference type="PANTHER" id="PTHR39178">
    <property type="entry name" value="HYPOTHETICAL RIBOSOME-ASSOCIATED PROTEIN"/>
    <property type="match status" value="1"/>
</dbReference>
<dbReference type="GO" id="GO:0008234">
    <property type="term" value="F:cysteine-type peptidase activity"/>
    <property type="evidence" value="ECO:0007669"/>
    <property type="project" value="UniProtKB-KW"/>
</dbReference>
<evidence type="ECO:0000313" key="8">
    <source>
        <dbReference type="Proteomes" id="UP000237947"/>
    </source>
</evidence>
<sequence length="119" mass="13345">MIKVNLYEDQKGLCGFLADGHADYAEPGETDEVCAGVTSLAGSLVVSLTDLLKLELEYSFEPGKLWCEVIEIPEDKRNEADLLFKSFKLGCEQISYSYGKEYVQVQSEPVDINREEENV</sequence>
<reference evidence="8" key="1">
    <citation type="submission" date="2018-02" db="EMBL/GenBank/DDBJ databases">
        <authorList>
            <person name="Holder M.E."/>
            <person name="Ajami N.J."/>
            <person name="Petrosino J.F."/>
        </authorList>
    </citation>
    <scope>NUCLEOTIDE SEQUENCE [LARGE SCALE GENOMIC DNA]</scope>
    <source>
        <strain evidence="8">CCUG 47711</strain>
    </source>
</reference>
<dbReference type="InterPro" id="IPR036764">
    <property type="entry name" value="Peptidase_Prp_sf"/>
</dbReference>
<dbReference type="CDD" id="cd16332">
    <property type="entry name" value="Prp-like"/>
    <property type="match status" value="1"/>
</dbReference>
<evidence type="ECO:0000256" key="1">
    <source>
        <dbReference type="ARBA" id="ARBA00022517"/>
    </source>
</evidence>
<evidence type="ECO:0000313" key="7">
    <source>
        <dbReference type="EMBL" id="AVM41886.1"/>
    </source>
</evidence>
<keyword evidence="4" id="KW-0788">Thiol protease</keyword>
<name>A0A2S0KLI8_9FIRM</name>
<dbReference type="EMBL" id="CP027226">
    <property type="protein sequence ID" value="AVM41886.1"/>
    <property type="molecule type" value="Genomic_DNA"/>
</dbReference>
<organism evidence="7 8">
    <name type="scientific">Fastidiosipila sanguinis</name>
    <dbReference type="NCBI Taxonomy" id="236753"/>
    <lineage>
        <taxon>Bacteria</taxon>
        <taxon>Bacillati</taxon>
        <taxon>Bacillota</taxon>
        <taxon>Clostridia</taxon>
        <taxon>Eubacteriales</taxon>
        <taxon>Oscillospiraceae</taxon>
        <taxon>Fastidiosipila</taxon>
    </lineage>
</organism>